<name>A0ABN7UZK0_GIGMA</name>
<accession>A0ABN7UZK0</accession>
<gene>
    <name evidence="2" type="ORF">GMARGA_LOCUS12451</name>
</gene>
<evidence type="ECO:0000256" key="1">
    <source>
        <dbReference type="SAM" id="Coils"/>
    </source>
</evidence>
<keyword evidence="3" id="KW-1185">Reference proteome</keyword>
<evidence type="ECO:0000313" key="2">
    <source>
        <dbReference type="EMBL" id="CAG8706117.1"/>
    </source>
</evidence>
<dbReference type="EMBL" id="CAJVQB010007611">
    <property type="protein sequence ID" value="CAG8706117.1"/>
    <property type="molecule type" value="Genomic_DNA"/>
</dbReference>
<comment type="caution">
    <text evidence="2">The sequence shown here is derived from an EMBL/GenBank/DDBJ whole genome shotgun (WGS) entry which is preliminary data.</text>
</comment>
<dbReference type="Proteomes" id="UP000789901">
    <property type="component" value="Unassembled WGS sequence"/>
</dbReference>
<reference evidence="2 3" key="1">
    <citation type="submission" date="2021-06" db="EMBL/GenBank/DDBJ databases">
        <authorList>
            <person name="Kallberg Y."/>
            <person name="Tangrot J."/>
            <person name="Rosling A."/>
        </authorList>
    </citation>
    <scope>NUCLEOTIDE SEQUENCE [LARGE SCALE GENOMIC DNA]</scope>
    <source>
        <strain evidence="2 3">120-4 pot B 10/14</strain>
    </source>
</reference>
<feature type="coiled-coil region" evidence="1">
    <location>
        <begin position="22"/>
        <end position="49"/>
    </location>
</feature>
<keyword evidence="1" id="KW-0175">Coiled coil</keyword>
<proteinExistence type="predicted"/>
<organism evidence="2 3">
    <name type="scientific">Gigaspora margarita</name>
    <dbReference type="NCBI Taxonomy" id="4874"/>
    <lineage>
        <taxon>Eukaryota</taxon>
        <taxon>Fungi</taxon>
        <taxon>Fungi incertae sedis</taxon>
        <taxon>Mucoromycota</taxon>
        <taxon>Glomeromycotina</taxon>
        <taxon>Glomeromycetes</taxon>
        <taxon>Diversisporales</taxon>
        <taxon>Gigasporaceae</taxon>
        <taxon>Gigaspora</taxon>
    </lineage>
</organism>
<evidence type="ECO:0000313" key="3">
    <source>
        <dbReference type="Proteomes" id="UP000789901"/>
    </source>
</evidence>
<sequence>MSIKGSESPSEQTDQNDFIRALQSNQQQLAKIQQQLDDILNNNQNESEIIPRKSHRNLQCCLVYTYVAETITTTTEINAWDVCFPHDFSQPQRLFFGFLVRNMDHYHAMLFEFCGKCSRMGTHFESQYHLQTNTNLSVQTPVKPNTNLLVQTPAKPNE</sequence>
<protein>
    <submittedName>
        <fullName evidence="2">34723_t:CDS:1</fullName>
    </submittedName>
</protein>